<sequence length="112" mass="12735">MPETRSRKFPFTVKEAFAKNPPTPQKSCSSFIQSTRLLKNAGQPQEKAIMCLFTLARVITSRGLRDFNRGNGIQNTLHCPFLARITSQNSPNYLPHPSKTSSSRNKYPFKIY</sequence>
<reference evidence="2" key="1">
    <citation type="submission" date="2017-07" db="EMBL/GenBank/DDBJ databases">
        <authorList>
            <person name="Mikheyev A."/>
            <person name="Grau M."/>
        </authorList>
    </citation>
    <scope>NUCLEOTIDE SEQUENCE</scope>
    <source>
        <tissue evidence="2">Venom_gland</tissue>
    </source>
</reference>
<proteinExistence type="predicted"/>
<reference evidence="2" key="2">
    <citation type="submission" date="2017-11" db="EMBL/GenBank/DDBJ databases">
        <title>Coralsnake Venomics: Analyses of Venom Gland Transcriptomes and Proteomes of Six Brazilian Taxa.</title>
        <authorList>
            <person name="Aird S.D."/>
            <person name="Jorge da Silva N."/>
            <person name="Qiu L."/>
            <person name="Villar-Briones A."/>
            <person name="Aparecida-Saddi V."/>
            <person name="Campos-Telles M.P."/>
            <person name="Grau M."/>
            <person name="Mikheyev A.S."/>
        </authorList>
    </citation>
    <scope>NUCLEOTIDE SEQUENCE</scope>
    <source>
        <tissue evidence="2">Venom_gland</tissue>
    </source>
</reference>
<dbReference type="AlphaFoldDB" id="A0A2D4I032"/>
<evidence type="ECO:0000256" key="1">
    <source>
        <dbReference type="SAM" id="MobiDB-lite"/>
    </source>
</evidence>
<feature type="compositionally biased region" description="Polar residues" evidence="1">
    <location>
        <begin position="89"/>
        <end position="105"/>
    </location>
</feature>
<feature type="region of interest" description="Disordered" evidence="1">
    <location>
        <begin position="89"/>
        <end position="112"/>
    </location>
</feature>
<protein>
    <submittedName>
        <fullName evidence="2">Uncharacterized protein</fullName>
    </submittedName>
</protein>
<dbReference type="EMBL" id="IACK01069834">
    <property type="protein sequence ID" value="LAA77540.1"/>
    <property type="molecule type" value="Transcribed_RNA"/>
</dbReference>
<name>A0A2D4I032_MICLE</name>
<accession>A0A2D4I032</accession>
<organism evidence="2">
    <name type="scientific">Micrurus lemniscatus lemniscatus</name>
    <dbReference type="NCBI Taxonomy" id="129467"/>
    <lineage>
        <taxon>Eukaryota</taxon>
        <taxon>Metazoa</taxon>
        <taxon>Chordata</taxon>
        <taxon>Craniata</taxon>
        <taxon>Vertebrata</taxon>
        <taxon>Euteleostomi</taxon>
        <taxon>Lepidosauria</taxon>
        <taxon>Squamata</taxon>
        <taxon>Bifurcata</taxon>
        <taxon>Unidentata</taxon>
        <taxon>Episquamata</taxon>
        <taxon>Toxicofera</taxon>
        <taxon>Serpentes</taxon>
        <taxon>Colubroidea</taxon>
        <taxon>Elapidae</taxon>
        <taxon>Elapinae</taxon>
        <taxon>Micrurus</taxon>
    </lineage>
</organism>
<evidence type="ECO:0000313" key="2">
    <source>
        <dbReference type="EMBL" id="LAA77540.1"/>
    </source>
</evidence>